<name>B9EV75_ORYSJ</name>
<feature type="compositionally biased region" description="Polar residues" evidence="9">
    <location>
        <begin position="630"/>
        <end position="639"/>
    </location>
</feature>
<keyword evidence="1" id="KW-0479">Metal-binding</keyword>
<evidence type="ECO:0000256" key="5">
    <source>
        <dbReference type="ARBA" id="ARBA00023125"/>
    </source>
</evidence>
<dbReference type="AlphaFoldDB" id="B9EV75"/>
<evidence type="ECO:0000256" key="8">
    <source>
        <dbReference type="PROSITE-ProRule" id="PRU00071"/>
    </source>
</evidence>
<dbReference type="EMBL" id="CM000138">
    <property type="protein sequence ID" value="EEE54325.1"/>
    <property type="molecule type" value="Genomic_DNA"/>
</dbReference>
<dbReference type="GO" id="GO:0008270">
    <property type="term" value="F:zinc ion binding"/>
    <property type="evidence" value="ECO:0007669"/>
    <property type="project" value="UniProtKB-KW"/>
</dbReference>
<dbReference type="InterPro" id="IPR003851">
    <property type="entry name" value="Znf_Dof"/>
</dbReference>
<dbReference type="HOGENOM" id="CLU_030533_0_0_1"/>
<evidence type="ECO:0000256" key="1">
    <source>
        <dbReference type="ARBA" id="ARBA00022723"/>
    </source>
</evidence>
<dbReference type="PROSITE" id="PS01361">
    <property type="entry name" value="ZF_DOF_1"/>
    <property type="match status" value="1"/>
</dbReference>
<reference evidence="11" key="2">
    <citation type="submission" date="2008-12" db="EMBL/GenBank/DDBJ databases">
        <title>Improved gene annotation of the rice (Oryza sativa) genomes.</title>
        <authorList>
            <person name="Wang J."/>
            <person name="Li R."/>
            <person name="Fan W."/>
            <person name="Huang Q."/>
            <person name="Zhang J."/>
            <person name="Zhou Y."/>
            <person name="Hu Y."/>
            <person name="Zi S."/>
            <person name="Li J."/>
            <person name="Ni P."/>
            <person name="Zheng H."/>
            <person name="Zhang Y."/>
            <person name="Zhao M."/>
            <person name="Hao Q."/>
            <person name="McDermott J."/>
            <person name="Samudrala R."/>
            <person name="Kristiansen K."/>
            <person name="Wong G.K.-S."/>
        </authorList>
    </citation>
    <scope>NUCLEOTIDE SEQUENCE</scope>
</reference>
<dbReference type="GO" id="GO:0003677">
    <property type="term" value="F:DNA binding"/>
    <property type="evidence" value="ECO:0007669"/>
    <property type="project" value="UniProtKB-UniRule"/>
</dbReference>
<feature type="domain" description="Dof-type" evidence="10">
    <location>
        <begin position="263"/>
        <end position="317"/>
    </location>
</feature>
<dbReference type="GO" id="GO:0003700">
    <property type="term" value="F:DNA-binding transcription factor activity"/>
    <property type="evidence" value="ECO:0007669"/>
    <property type="project" value="InterPro"/>
</dbReference>
<dbReference type="Proteomes" id="UP000007752">
    <property type="component" value="Chromosome 1"/>
</dbReference>
<feature type="region of interest" description="Disordered" evidence="9">
    <location>
        <begin position="603"/>
        <end position="639"/>
    </location>
</feature>
<organism evidence="11">
    <name type="scientific">Oryza sativa subsp. japonica</name>
    <name type="common">Rice</name>
    <dbReference type="NCBI Taxonomy" id="39947"/>
    <lineage>
        <taxon>Eukaryota</taxon>
        <taxon>Viridiplantae</taxon>
        <taxon>Streptophyta</taxon>
        <taxon>Embryophyta</taxon>
        <taxon>Tracheophyta</taxon>
        <taxon>Spermatophyta</taxon>
        <taxon>Magnoliopsida</taxon>
        <taxon>Liliopsida</taxon>
        <taxon>Poales</taxon>
        <taxon>Poaceae</taxon>
        <taxon>BOP clade</taxon>
        <taxon>Oryzoideae</taxon>
        <taxon>Oryzeae</taxon>
        <taxon>Oryzinae</taxon>
        <taxon>Oryza</taxon>
        <taxon>Oryza sativa</taxon>
    </lineage>
</organism>
<evidence type="ECO:0000256" key="3">
    <source>
        <dbReference type="ARBA" id="ARBA00022833"/>
    </source>
</evidence>
<evidence type="ECO:0000256" key="7">
    <source>
        <dbReference type="ARBA" id="ARBA00023242"/>
    </source>
</evidence>
<dbReference type="PROSITE" id="PS50884">
    <property type="entry name" value="ZF_DOF_2"/>
    <property type="match status" value="1"/>
</dbReference>
<evidence type="ECO:0000256" key="4">
    <source>
        <dbReference type="ARBA" id="ARBA00023015"/>
    </source>
</evidence>
<dbReference type="PANTHER" id="PTHR31089:SF38">
    <property type="entry name" value="OS01G0277500 PROTEIN"/>
    <property type="match status" value="1"/>
</dbReference>
<evidence type="ECO:0000256" key="6">
    <source>
        <dbReference type="ARBA" id="ARBA00023163"/>
    </source>
</evidence>
<evidence type="ECO:0000259" key="10">
    <source>
        <dbReference type="PROSITE" id="PS50884"/>
    </source>
</evidence>
<evidence type="ECO:0000313" key="11">
    <source>
        <dbReference type="EMBL" id="EEE54325.1"/>
    </source>
</evidence>
<dbReference type="GO" id="GO:0005634">
    <property type="term" value="C:nucleus"/>
    <property type="evidence" value="ECO:0007669"/>
    <property type="project" value="UniProtKB-SubCell"/>
</dbReference>
<keyword evidence="6" id="KW-0804">Transcription</keyword>
<dbReference type="InterPro" id="IPR045174">
    <property type="entry name" value="Dof"/>
</dbReference>
<dbReference type="Pfam" id="PF02701">
    <property type="entry name" value="Zn_ribbon_Dof"/>
    <property type="match status" value="1"/>
</dbReference>
<keyword evidence="2 8" id="KW-0863">Zinc-finger</keyword>
<gene>
    <name evidence="11" type="ORF">OsJ_01293</name>
</gene>
<comment type="subcellular location">
    <subcellularLocation>
        <location evidence="8">Nucleus</location>
    </subcellularLocation>
</comment>
<sequence length="639" mass="68971">MAMGLAALSSFGGRWLRSGRMRRRRRSFGGVAAALGGGGWLAAAALGGGGQRAGGWRVVVVAGGGEDENERRGWIGNRPRQIGIECHYSEHNASGRLLLRPVTCHPPPPPPLASSPLVAVVVLRPRRRRRSRCRCRCRWWQRGRDRGAAMAALRQGDDPAIKLFGRTIPLLLDPPAAAAAAADEVMPNLGNGVKTNNDLPLVSDKLLIVKGIPFCPNNSKKNDLQGISRPDGRIEIDSMTEDVKTEPDGSVPEKILKKPDKILPCPRCNSMETKFCYFNNYNVHQPRHFCRNCQRYWTAGGAMRNVPVGAGRRRNKHVSKYCQAMMTCNNTVAPGDVSDVVHHQVITHGSSLLPATLKENETPTEFISEVPPCKSSASILDIGEPNDTDLVPLASGDNKEEKSCASSVVVSSCSENLMPDNAIMKEPNNRSGCCNGVALPFPTGPALVLPWSLGWNSVALMPATQCSMQPVLGLKDGIPCPPSWPPQLMVPAPGICTPVVPIPLVPPLWSCFPGWPNGMWNAQCPGGNTTVLPSTAPNKISCSGSSSLVLGKHSREESLQEEEKTRNYLWVPKTLRIDDPAEAAKSSIWATLGIKPDDKGIFKSFQPNVAKNGTAPESPQALQANPAAFSRSQSFQETT</sequence>
<reference evidence="11" key="1">
    <citation type="journal article" date="2005" name="PLoS Biol.">
        <title>The genomes of Oryza sativa: a history of duplications.</title>
        <authorList>
            <person name="Yu J."/>
            <person name="Wang J."/>
            <person name="Lin W."/>
            <person name="Li S."/>
            <person name="Li H."/>
            <person name="Zhou J."/>
            <person name="Ni P."/>
            <person name="Dong W."/>
            <person name="Hu S."/>
            <person name="Zeng C."/>
            <person name="Zhang J."/>
            <person name="Zhang Y."/>
            <person name="Li R."/>
            <person name="Xu Z."/>
            <person name="Li S."/>
            <person name="Li X."/>
            <person name="Zheng H."/>
            <person name="Cong L."/>
            <person name="Lin L."/>
            <person name="Yin J."/>
            <person name="Geng J."/>
            <person name="Li G."/>
            <person name="Shi J."/>
            <person name="Liu J."/>
            <person name="Lv H."/>
            <person name="Li J."/>
            <person name="Wang J."/>
            <person name="Deng Y."/>
            <person name="Ran L."/>
            <person name="Shi X."/>
            <person name="Wang X."/>
            <person name="Wu Q."/>
            <person name="Li C."/>
            <person name="Ren X."/>
            <person name="Wang J."/>
            <person name="Wang X."/>
            <person name="Li D."/>
            <person name="Liu D."/>
            <person name="Zhang X."/>
            <person name="Ji Z."/>
            <person name="Zhao W."/>
            <person name="Sun Y."/>
            <person name="Zhang Z."/>
            <person name="Bao J."/>
            <person name="Han Y."/>
            <person name="Dong L."/>
            <person name="Ji J."/>
            <person name="Chen P."/>
            <person name="Wu S."/>
            <person name="Liu J."/>
            <person name="Xiao Y."/>
            <person name="Bu D."/>
            <person name="Tan J."/>
            <person name="Yang L."/>
            <person name="Ye C."/>
            <person name="Zhang J."/>
            <person name="Xu J."/>
            <person name="Zhou Y."/>
            <person name="Yu Y."/>
            <person name="Zhang B."/>
            <person name="Zhuang S."/>
            <person name="Wei H."/>
            <person name="Liu B."/>
            <person name="Lei M."/>
            <person name="Yu H."/>
            <person name="Li Y."/>
            <person name="Xu H."/>
            <person name="Wei S."/>
            <person name="He X."/>
            <person name="Fang L."/>
            <person name="Zhang Z."/>
            <person name="Zhang Y."/>
            <person name="Huang X."/>
            <person name="Su Z."/>
            <person name="Tong W."/>
            <person name="Li J."/>
            <person name="Tong Z."/>
            <person name="Li S."/>
            <person name="Ye J."/>
            <person name="Wang L."/>
            <person name="Fang L."/>
            <person name="Lei T."/>
            <person name="Chen C."/>
            <person name="Chen H."/>
            <person name="Xu Z."/>
            <person name="Li H."/>
            <person name="Huang H."/>
            <person name="Zhang F."/>
            <person name="Xu H."/>
            <person name="Li N."/>
            <person name="Zhao C."/>
            <person name="Li S."/>
            <person name="Dong L."/>
            <person name="Huang Y."/>
            <person name="Li L."/>
            <person name="Xi Y."/>
            <person name="Qi Q."/>
            <person name="Li W."/>
            <person name="Zhang B."/>
            <person name="Hu W."/>
            <person name="Zhang Y."/>
            <person name="Tian X."/>
            <person name="Jiao Y."/>
            <person name="Liang X."/>
            <person name="Jin J."/>
            <person name="Gao L."/>
            <person name="Zheng W."/>
            <person name="Hao B."/>
            <person name="Liu S."/>
            <person name="Wang W."/>
            <person name="Yuan L."/>
            <person name="Cao M."/>
            <person name="McDermott J."/>
            <person name="Samudrala R."/>
            <person name="Wang J."/>
            <person name="Wong G.K."/>
            <person name="Yang H."/>
        </authorList>
    </citation>
    <scope>NUCLEOTIDE SEQUENCE [LARGE SCALE GENOMIC DNA]</scope>
</reference>
<feature type="compositionally biased region" description="Polar residues" evidence="9">
    <location>
        <begin position="605"/>
        <end position="623"/>
    </location>
</feature>
<evidence type="ECO:0000256" key="9">
    <source>
        <dbReference type="SAM" id="MobiDB-lite"/>
    </source>
</evidence>
<protein>
    <recommendedName>
        <fullName evidence="10">Dof-type domain-containing protein</fullName>
    </recommendedName>
</protein>
<keyword evidence="4" id="KW-0805">Transcription regulation</keyword>
<keyword evidence="5 8" id="KW-0238">DNA-binding</keyword>
<evidence type="ECO:0000256" key="2">
    <source>
        <dbReference type="ARBA" id="ARBA00022771"/>
    </source>
</evidence>
<proteinExistence type="predicted"/>
<accession>B9EV75</accession>
<keyword evidence="3" id="KW-0862">Zinc</keyword>
<keyword evidence="7 8" id="KW-0539">Nucleus</keyword>
<dbReference type="PANTHER" id="PTHR31089">
    <property type="entry name" value="CYCLIC DOF FACTOR 2"/>
    <property type="match status" value="1"/>
</dbReference>